<sequence length="143" mass="16932">MALEEIKEKFAGKWKQDRKENFEEFLKVMKINYVMRKMMNNVNPEEEISVEDDHIVVRFKAGPMTKESKFKLNEEFEEERMGIMMKIIGRYEDGKIKMECSPTDKEMKVQHATRERVGEEVLLTVVVGDGDVTCKRYFKRVPT</sequence>
<reference evidence="2 3" key="1">
    <citation type="journal article" date="2013" name="Nature">
        <title>Insights into bilaterian evolution from three spiralian genomes.</title>
        <authorList>
            <person name="Simakov O."/>
            <person name="Marletaz F."/>
            <person name="Cho S.J."/>
            <person name="Edsinger-Gonzales E."/>
            <person name="Havlak P."/>
            <person name="Hellsten U."/>
            <person name="Kuo D.H."/>
            <person name="Larsson T."/>
            <person name="Lv J."/>
            <person name="Arendt D."/>
            <person name="Savage R."/>
            <person name="Osoegawa K."/>
            <person name="de Jong P."/>
            <person name="Grimwood J."/>
            <person name="Chapman J.A."/>
            <person name="Shapiro H."/>
            <person name="Aerts A."/>
            <person name="Otillar R.P."/>
            <person name="Terry A.Y."/>
            <person name="Boore J.L."/>
            <person name="Grigoriev I.V."/>
            <person name="Lindberg D.R."/>
            <person name="Seaver E.C."/>
            <person name="Weisblat D.A."/>
            <person name="Putnam N.H."/>
            <person name="Rokhsar D.S."/>
        </authorList>
    </citation>
    <scope>NUCLEOTIDE SEQUENCE [LARGE SCALE GENOMIC DNA]</scope>
</reference>
<dbReference type="CDD" id="cd00742">
    <property type="entry name" value="FABP"/>
    <property type="match status" value="1"/>
</dbReference>
<keyword evidence="3" id="KW-1185">Reference proteome</keyword>
<dbReference type="RefSeq" id="XP_009048727.1">
    <property type="nucleotide sequence ID" value="XM_009050479.1"/>
</dbReference>
<accession>V4ATI6</accession>
<dbReference type="AlphaFoldDB" id="V4ATI6"/>
<dbReference type="Gene3D" id="2.40.128.20">
    <property type="match status" value="1"/>
</dbReference>
<dbReference type="CTD" id="20237542"/>
<dbReference type="Proteomes" id="UP000030746">
    <property type="component" value="Unassembled WGS sequence"/>
</dbReference>
<dbReference type="PRINTS" id="PR00178">
    <property type="entry name" value="FATTYACIDBP"/>
</dbReference>
<dbReference type="InterPro" id="IPR031259">
    <property type="entry name" value="ILBP"/>
</dbReference>
<dbReference type="GO" id="GO:0008289">
    <property type="term" value="F:lipid binding"/>
    <property type="evidence" value="ECO:0007669"/>
    <property type="project" value="UniProtKB-KW"/>
</dbReference>
<dbReference type="OMA" id="NVVCKRY"/>
<evidence type="ECO:0000313" key="3">
    <source>
        <dbReference type="Proteomes" id="UP000030746"/>
    </source>
</evidence>
<dbReference type="KEGG" id="lgi:LOTGIDRAFT_157889"/>
<dbReference type="InterPro" id="IPR000463">
    <property type="entry name" value="Fatty_acid-bd"/>
</dbReference>
<dbReference type="EMBL" id="KB200701">
    <property type="protein sequence ID" value="ESP00608.1"/>
    <property type="molecule type" value="Genomic_DNA"/>
</dbReference>
<evidence type="ECO:0000256" key="1">
    <source>
        <dbReference type="ARBA" id="ARBA00008390"/>
    </source>
</evidence>
<dbReference type="HOGENOM" id="CLU_113772_0_1_1"/>
<proteinExistence type="inferred from homology"/>
<organism evidence="2 3">
    <name type="scientific">Lottia gigantea</name>
    <name type="common">Giant owl limpet</name>
    <dbReference type="NCBI Taxonomy" id="225164"/>
    <lineage>
        <taxon>Eukaryota</taxon>
        <taxon>Metazoa</taxon>
        <taxon>Spiralia</taxon>
        <taxon>Lophotrochozoa</taxon>
        <taxon>Mollusca</taxon>
        <taxon>Gastropoda</taxon>
        <taxon>Patellogastropoda</taxon>
        <taxon>Lottioidea</taxon>
        <taxon>Lottiidae</taxon>
        <taxon>Lottia</taxon>
    </lineage>
</organism>
<protein>
    <submittedName>
        <fullName evidence="2">Uncharacterized protein</fullName>
    </submittedName>
</protein>
<gene>
    <name evidence="2" type="ORF">LOTGIDRAFT_157889</name>
</gene>
<dbReference type="OrthoDB" id="354351at2759"/>
<dbReference type="SUPFAM" id="SSF50814">
    <property type="entry name" value="Lipocalins"/>
    <property type="match status" value="1"/>
</dbReference>
<dbReference type="GeneID" id="20237542"/>
<name>V4ATI6_LOTGI</name>
<comment type="similarity">
    <text evidence="1">Belongs to the calycin superfamily. Fatty-acid binding protein (FABP) family.</text>
</comment>
<dbReference type="InterPro" id="IPR012674">
    <property type="entry name" value="Calycin"/>
</dbReference>
<evidence type="ECO:0000313" key="2">
    <source>
        <dbReference type="EMBL" id="ESP00608.1"/>
    </source>
</evidence>
<dbReference type="PANTHER" id="PTHR11955">
    <property type="entry name" value="FATTY ACID BINDING PROTEIN"/>
    <property type="match status" value="1"/>
</dbReference>